<dbReference type="GO" id="GO:0016740">
    <property type="term" value="F:transferase activity"/>
    <property type="evidence" value="ECO:0007669"/>
    <property type="project" value="UniProtKB-KW"/>
</dbReference>
<reference evidence="3 4" key="1">
    <citation type="submission" date="2013-05" db="EMBL/GenBank/DDBJ databases">
        <title>Complete genome sequence of the lipase-producing bacterium Photobacterium gaetbulicola Gung47.</title>
        <authorList>
            <person name="Kim Y.-O."/>
        </authorList>
    </citation>
    <scope>NUCLEOTIDE SEQUENCE [LARGE SCALE GENOMIC DNA]</scope>
    <source>
        <strain evidence="3 4">Gung47</strain>
    </source>
</reference>
<accession>A0A0C5WRB5</accession>
<proteinExistence type="predicted"/>
<dbReference type="Proteomes" id="UP000032303">
    <property type="component" value="Chromosome 1"/>
</dbReference>
<keyword evidence="4" id="KW-1185">Reference proteome</keyword>
<sequence length="396" mass="45251">MKDNLNYIARLAVVSSVTYYDKSAAVSPSLWQRVVPLHESILDEISSNRKDTRLCEDLQALALSFHDTDLMTKLVEHVHHSFLSDEGMLKRVWSKLLHLSDFGRILPHVGEFYYKLPKESDVNEQISLLSKHLLQHATERNGSVDDAKLLVVLSYRCPKNEPHRLRNLLSCICALYNQTISRNLFSIVAVEQDSESRTRDYVEPFVDKYIFAKNPGDYNYAWGRNVGVLHGFSCSRICFLDIDMLVPNDFLDNCLLQNEETSAVTVVPYDRLINLDSRSSSHAVHAVIADEVGTLGGRVRGQTMAEIYGGAIVVERETFFKINGQDERYRGWGDEDNDFYFRLYEISDVLRPNMVIYHMDHPRPEMRPNGKRINASLIGTRKNKDDVIGDLSLYAG</sequence>
<dbReference type="Gene3D" id="3.90.550.10">
    <property type="entry name" value="Spore Coat Polysaccharide Biosynthesis Protein SpsA, Chain A"/>
    <property type="match status" value="1"/>
</dbReference>
<evidence type="ECO:0000313" key="3">
    <source>
        <dbReference type="EMBL" id="AJR05505.1"/>
    </source>
</evidence>
<dbReference type="EMBL" id="CP005973">
    <property type="protein sequence ID" value="AJR05505.1"/>
    <property type="molecule type" value="Genomic_DNA"/>
</dbReference>
<dbReference type="KEGG" id="pgb:H744_1c0480"/>
<dbReference type="AlphaFoldDB" id="A0A0C5WRB5"/>
<name>A0A0C5WRB5_9GAMM</name>
<organism evidence="3 4">
    <name type="scientific">Photobacterium gaetbulicola Gung47</name>
    <dbReference type="NCBI Taxonomy" id="658445"/>
    <lineage>
        <taxon>Bacteria</taxon>
        <taxon>Pseudomonadati</taxon>
        <taxon>Pseudomonadota</taxon>
        <taxon>Gammaproteobacteria</taxon>
        <taxon>Vibrionales</taxon>
        <taxon>Vibrionaceae</taxon>
        <taxon>Photobacterium</taxon>
    </lineage>
</organism>
<dbReference type="HOGENOM" id="CLU_696088_0_0_6"/>
<evidence type="ECO:0000313" key="4">
    <source>
        <dbReference type="Proteomes" id="UP000032303"/>
    </source>
</evidence>
<feature type="domain" description="Galactosyltransferase C-terminal" evidence="2">
    <location>
        <begin position="305"/>
        <end position="346"/>
    </location>
</feature>
<evidence type="ECO:0000259" key="2">
    <source>
        <dbReference type="Pfam" id="PF02709"/>
    </source>
</evidence>
<dbReference type="InterPro" id="IPR029044">
    <property type="entry name" value="Nucleotide-diphossugar_trans"/>
</dbReference>
<dbReference type="STRING" id="658445.H744_1c0480"/>
<dbReference type="InterPro" id="IPR027791">
    <property type="entry name" value="Galactosyl_T_C"/>
</dbReference>
<dbReference type="SUPFAM" id="SSF53448">
    <property type="entry name" value="Nucleotide-diphospho-sugar transferases"/>
    <property type="match status" value="1"/>
</dbReference>
<evidence type="ECO:0000256" key="1">
    <source>
        <dbReference type="ARBA" id="ARBA00022679"/>
    </source>
</evidence>
<gene>
    <name evidence="3" type="ORF">H744_1c0480</name>
</gene>
<keyword evidence="1" id="KW-0808">Transferase</keyword>
<dbReference type="PATRIC" id="fig|658445.3.peg.524"/>
<protein>
    <recommendedName>
        <fullName evidence="2">Galactosyltransferase C-terminal domain-containing protein</fullName>
    </recommendedName>
</protein>
<dbReference type="Pfam" id="PF02709">
    <property type="entry name" value="Glyco_transf_7C"/>
    <property type="match status" value="1"/>
</dbReference>